<protein>
    <submittedName>
        <fullName evidence="1">Uncharacterized protein</fullName>
    </submittedName>
</protein>
<sequence length="134" mass="16452">MEKKSKQIPIYEEKKVQVGTKEVDIWVTLDGSEFYNPSQAEDHEFKLKIKERQVFLPYDVKIYYFENENQVKEWIERLDDGYHQALFDKSNYNYPNWFVIYDVSGEHDWMTYYDMKPLEDFKHFIIQEIDKLTE</sequence>
<evidence type="ECO:0000313" key="1">
    <source>
        <dbReference type="EMBL" id="RNB59434.1"/>
    </source>
</evidence>
<evidence type="ECO:0000313" key="2">
    <source>
        <dbReference type="Proteomes" id="UP000268829"/>
    </source>
</evidence>
<keyword evidence="2" id="KW-1185">Reference proteome</keyword>
<dbReference type="RefSeq" id="WP_122903601.1">
    <property type="nucleotide sequence ID" value="NZ_RHHS01000013.1"/>
</dbReference>
<name>A0A3M8B7L2_9BACL</name>
<proteinExistence type="predicted"/>
<dbReference type="Proteomes" id="UP000268829">
    <property type="component" value="Unassembled WGS sequence"/>
</dbReference>
<dbReference type="AlphaFoldDB" id="A0A3M8B7L2"/>
<reference evidence="1 2" key="1">
    <citation type="submission" date="2018-10" db="EMBL/GenBank/DDBJ databases">
        <title>Phylogenomics of Brevibacillus.</title>
        <authorList>
            <person name="Dunlap C."/>
        </authorList>
    </citation>
    <scope>NUCLEOTIDE SEQUENCE [LARGE SCALE GENOMIC DNA]</scope>
    <source>
        <strain evidence="1 2">DSM 100115</strain>
    </source>
</reference>
<organism evidence="1 2">
    <name type="scientific">Brevibacillus gelatini</name>
    <dbReference type="NCBI Taxonomy" id="1655277"/>
    <lineage>
        <taxon>Bacteria</taxon>
        <taxon>Bacillati</taxon>
        <taxon>Bacillota</taxon>
        <taxon>Bacilli</taxon>
        <taxon>Bacillales</taxon>
        <taxon>Paenibacillaceae</taxon>
        <taxon>Brevibacillus</taxon>
    </lineage>
</organism>
<comment type="caution">
    <text evidence="1">The sequence shown here is derived from an EMBL/GenBank/DDBJ whole genome shotgun (WGS) entry which is preliminary data.</text>
</comment>
<gene>
    <name evidence="1" type="ORF">EDM57_04640</name>
</gene>
<accession>A0A3M8B7L2</accession>
<dbReference type="EMBL" id="RHHS01000013">
    <property type="protein sequence ID" value="RNB59434.1"/>
    <property type="molecule type" value="Genomic_DNA"/>
</dbReference>